<protein>
    <submittedName>
        <fullName evidence="2">Helix-turn-helix protein</fullName>
    </submittedName>
</protein>
<name>A0A4R1R1A9_9FIRM</name>
<dbReference type="InterPro" id="IPR001387">
    <property type="entry name" value="Cro/C1-type_HTH"/>
</dbReference>
<dbReference type="GO" id="GO:0003677">
    <property type="term" value="F:DNA binding"/>
    <property type="evidence" value="ECO:0007669"/>
    <property type="project" value="InterPro"/>
</dbReference>
<evidence type="ECO:0000313" key="3">
    <source>
        <dbReference type="Proteomes" id="UP000295184"/>
    </source>
</evidence>
<organism evidence="2 3">
    <name type="scientific">Allofournierella massiliensis</name>
    <dbReference type="NCBI Taxonomy" id="1650663"/>
    <lineage>
        <taxon>Bacteria</taxon>
        <taxon>Bacillati</taxon>
        <taxon>Bacillota</taxon>
        <taxon>Clostridia</taxon>
        <taxon>Eubacteriales</taxon>
        <taxon>Oscillospiraceae</taxon>
        <taxon>Allofournierella</taxon>
    </lineage>
</organism>
<comment type="caution">
    <text evidence="2">The sequence shown here is derived from an EMBL/GenBank/DDBJ whole genome shotgun (WGS) entry which is preliminary data.</text>
</comment>
<dbReference type="SMART" id="SM00530">
    <property type="entry name" value="HTH_XRE"/>
    <property type="match status" value="1"/>
</dbReference>
<accession>A0A4R1R1A9</accession>
<gene>
    <name evidence="2" type="ORF">EDD77_1067</name>
</gene>
<dbReference type="PROSITE" id="PS50943">
    <property type="entry name" value="HTH_CROC1"/>
    <property type="match status" value="1"/>
</dbReference>
<sequence>MKELHDRLKSLIQEHSGSISMAEIARKANIDRSTLYKILRGERKPTASQLSALLDVLNVSPEQYHSMLFLFDASHSSQSEKDCNSQIYSLLRSICMVQSSILAPYSTPPLFHDSEQIVPPFTIQGLTALKNWLRRILYRYATSNSALPLYLSPTTSKLVTDCLVEVFSLPEATNHTVKQLCLFAKNTNAELDFMQNLRTLSNSVPFLFLEKMQYQARLCNSSTSIPTPGILMPIYLLFPAAALFIDISEQKAIYIQDSNAVEFLRQQFSQQYLNTQKALFLDAQPCSCEQAMRQTNSLARTGGPACWLRYDPPLLRCIDSNLAMRLILPESISAQAGIQSLLDRLEDIINLAPSCYFSEDGLLDFVSHGKLGDVPDDLYHPLSPSIRRLLLERLKELCITSPTPVRLVDSKLLPLAPNVIIDVYESTGIQMFQKLVHKNESSFRSCHIHEDSITSALINYLVHFETNGFVRSKQYTVDFIDYCIRKLV</sequence>
<dbReference type="EMBL" id="SLUM01000006">
    <property type="protein sequence ID" value="TCL59094.1"/>
    <property type="molecule type" value="Genomic_DNA"/>
</dbReference>
<dbReference type="RefSeq" id="WP_058966805.1">
    <property type="nucleotide sequence ID" value="NZ_CABKVM010000019.1"/>
</dbReference>
<feature type="domain" description="HTH cro/C1-type" evidence="1">
    <location>
        <begin position="8"/>
        <end position="64"/>
    </location>
</feature>
<dbReference type="CDD" id="cd00093">
    <property type="entry name" value="HTH_XRE"/>
    <property type="match status" value="1"/>
</dbReference>
<dbReference type="SUPFAM" id="SSF47413">
    <property type="entry name" value="lambda repressor-like DNA-binding domains"/>
    <property type="match status" value="1"/>
</dbReference>
<dbReference type="GeneID" id="97379649"/>
<dbReference type="AlphaFoldDB" id="A0A4R1R1A9"/>
<evidence type="ECO:0000259" key="1">
    <source>
        <dbReference type="PROSITE" id="PS50943"/>
    </source>
</evidence>
<dbReference type="STRING" id="1650663.GCA_001486665_03288"/>
<reference evidence="2 3" key="1">
    <citation type="submission" date="2019-03" db="EMBL/GenBank/DDBJ databases">
        <title>Genomic Encyclopedia of Type Strains, Phase IV (KMG-IV): sequencing the most valuable type-strain genomes for metagenomic binning, comparative biology and taxonomic classification.</title>
        <authorList>
            <person name="Goeker M."/>
        </authorList>
    </citation>
    <scope>NUCLEOTIDE SEQUENCE [LARGE SCALE GENOMIC DNA]</scope>
    <source>
        <strain evidence="2 3">DSM 100451</strain>
    </source>
</reference>
<dbReference type="Gene3D" id="1.10.260.40">
    <property type="entry name" value="lambda repressor-like DNA-binding domains"/>
    <property type="match status" value="1"/>
</dbReference>
<dbReference type="Pfam" id="PF01381">
    <property type="entry name" value="HTH_3"/>
    <property type="match status" value="1"/>
</dbReference>
<evidence type="ECO:0000313" key="2">
    <source>
        <dbReference type="EMBL" id="TCL59094.1"/>
    </source>
</evidence>
<proteinExistence type="predicted"/>
<dbReference type="InterPro" id="IPR010982">
    <property type="entry name" value="Lambda_DNA-bd_dom_sf"/>
</dbReference>
<dbReference type="Proteomes" id="UP000295184">
    <property type="component" value="Unassembled WGS sequence"/>
</dbReference>